<feature type="domain" description="N-acetyltransferase" evidence="1">
    <location>
        <begin position="1"/>
        <end position="151"/>
    </location>
</feature>
<dbReference type="Proteomes" id="UP000184012">
    <property type="component" value="Unassembled WGS sequence"/>
</dbReference>
<dbReference type="PANTHER" id="PTHR43617:SF2">
    <property type="entry name" value="UPF0039 PROTEIN SLL0451"/>
    <property type="match status" value="1"/>
</dbReference>
<reference evidence="3 4" key="1">
    <citation type="submission" date="2016-11" db="EMBL/GenBank/DDBJ databases">
        <authorList>
            <person name="Varghese N."/>
            <person name="Submissions S."/>
        </authorList>
    </citation>
    <scope>NUCLEOTIDE SEQUENCE [LARGE SCALE GENOMIC DNA]</scope>
    <source>
        <strain evidence="3 4">FD</strain>
    </source>
</reference>
<dbReference type="InterPro" id="IPR050276">
    <property type="entry name" value="MshD_Acetyltransferase"/>
</dbReference>
<dbReference type="InterPro" id="IPR000182">
    <property type="entry name" value="GNAT_dom"/>
</dbReference>
<evidence type="ECO:0000259" key="1">
    <source>
        <dbReference type="PROSITE" id="PS51186"/>
    </source>
</evidence>
<sequence length="169" mass="18294">MVIRQETEKDYDEVYAVVKAAFERAEHSDGNEQDLVAALRKGGAFVPELSLVAQKDGRIVGHILLTKGSVGSRDVLVLAPLSVLPENQSQGIGSALMEAGRQAAEALGYDYITVLGSEDYYPRAGYIPAEQLGIRAPFEVPPENFMALRLREDAAPLSGVLRYAAEFGL</sequence>
<evidence type="ECO:0000313" key="2">
    <source>
        <dbReference type="EMBL" id="NZA37055.1"/>
    </source>
</evidence>
<organism evidence="2 5">
    <name type="scientific">Eubacterium callanderi</name>
    <dbReference type="NCBI Taxonomy" id="53442"/>
    <lineage>
        <taxon>Bacteria</taxon>
        <taxon>Bacillati</taxon>
        <taxon>Bacillota</taxon>
        <taxon>Clostridia</taxon>
        <taxon>Eubacteriales</taxon>
        <taxon>Eubacteriaceae</taxon>
        <taxon>Eubacterium</taxon>
    </lineage>
</organism>
<dbReference type="PROSITE" id="PS51186">
    <property type="entry name" value="GNAT"/>
    <property type="match status" value="1"/>
</dbReference>
<gene>
    <name evidence="2" type="ORF">H0N91_02605</name>
    <name evidence="3" type="ORF">SAMN04515649_10268</name>
</gene>
<name>A0A1M6XE11_9FIRM</name>
<dbReference type="Proteomes" id="UP000586254">
    <property type="component" value="Unassembled WGS sequence"/>
</dbReference>
<dbReference type="GO" id="GO:0016747">
    <property type="term" value="F:acyltransferase activity, transferring groups other than amino-acyl groups"/>
    <property type="evidence" value="ECO:0007669"/>
    <property type="project" value="InterPro"/>
</dbReference>
<evidence type="ECO:0000313" key="3">
    <source>
        <dbReference type="EMBL" id="SHL04158.1"/>
    </source>
</evidence>
<keyword evidence="2" id="KW-0808">Transferase</keyword>
<proteinExistence type="predicted"/>
<dbReference type="Gene3D" id="3.40.630.30">
    <property type="match status" value="1"/>
</dbReference>
<evidence type="ECO:0000313" key="4">
    <source>
        <dbReference type="Proteomes" id="UP000184012"/>
    </source>
</evidence>
<protein>
    <submittedName>
        <fullName evidence="2 3">N-acetyltransferase</fullName>
    </submittedName>
</protein>
<dbReference type="RefSeq" id="WP_073382279.1">
    <property type="nucleotide sequence ID" value="NZ_CAUFHM010000008.1"/>
</dbReference>
<reference evidence="2 5" key="2">
    <citation type="submission" date="2020-07" db="EMBL/GenBank/DDBJ databases">
        <title>Organ Donor 1.</title>
        <authorList>
            <person name="Marsh A.J."/>
            <person name="Azcarate-Peril M.A."/>
        </authorList>
    </citation>
    <scope>NUCLEOTIDE SEQUENCE [LARGE SCALE GENOMIC DNA]</scope>
    <source>
        <strain evidence="2 5">AMC0717</strain>
    </source>
</reference>
<dbReference type="EMBL" id="FRBP01000002">
    <property type="protein sequence ID" value="SHL04158.1"/>
    <property type="molecule type" value="Genomic_DNA"/>
</dbReference>
<dbReference type="PANTHER" id="PTHR43617">
    <property type="entry name" value="L-AMINO ACID N-ACETYLTRANSFERASE"/>
    <property type="match status" value="1"/>
</dbReference>
<dbReference type="AlphaFoldDB" id="A0A1M6XE11"/>
<dbReference type="EMBL" id="JACCKS010000002">
    <property type="protein sequence ID" value="NZA37055.1"/>
    <property type="molecule type" value="Genomic_DNA"/>
</dbReference>
<accession>A0A1M6XE11</accession>
<evidence type="ECO:0000313" key="5">
    <source>
        <dbReference type="Proteomes" id="UP000586254"/>
    </source>
</evidence>
<dbReference type="SUPFAM" id="SSF55729">
    <property type="entry name" value="Acyl-CoA N-acyltransferases (Nat)"/>
    <property type="match status" value="1"/>
</dbReference>
<comment type="caution">
    <text evidence="2">The sequence shown here is derived from an EMBL/GenBank/DDBJ whole genome shotgun (WGS) entry which is preliminary data.</text>
</comment>
<dbReference type="CDD" id="cd04301">
    <property type="entry name" value="NAT_SF"/>
    <property type="match status" value="1"/>
</dbReference>
<dbReference type="Pfam" id="PF00583">
    <property type="entry name" value="Acetyltransf_1"/>
    <property type="match status" value="1"/>
</dbReference>
<dbReference type="InterPro" id="IPR016181">
    <property type="entry name" value="Acyl_CoA_acyltransferase"/>
</dbReference>